<evidence type="ECO:0000256" key="2">
    <source>
        <dbReference type="ARBA" id="ARBA00022771"/>
    </source>
</evidence>
<dbReference type="Pfam" id="PF02207">
    <property type="entry name" value="zf-UBR"/>
    <property type="match status" value="1"/>
</dbReference>
<dbReference type="Proteomes" id="UP000237144">
    <property type="component" value="Unassembled WGS sequence"/>
</dbReference>
<feature type="zinc finger region" description="UBR-type" evidence="4">
    <location>
        <begin position="47"/>
        <end position="121"/>
    </location>
</feature>
<feature type="domain" description="UBR-type" evidence="6">
    <location>
        <begin position="47"/>
        <end position="121"/>
    </location>
</feature>
<dbReference type="SMART" id="SM00249">
    <property type="entry name" value="PHD"/>
    <property type="match status" value="1"/>
</dbReference>
<accession>A0A2S5B4R1</accession>
<dbReference type="GO" id="GO:0005737">
    <property type="term" value="C:cytoplasm"/>
    <property type="evidence" value="ECO:0007669"/>
    <property type="project" value="TreeGrafter"/>
</dbReference>
<comment type="caution">
    <text evidence="7">The sequence shown here is derived from an EMBL/GenBank/DDBJ whole genome shotgun (WGS) entry which is preliminary data.</text>
</comment>
<dbReference type="STRING" id="741276.A0A2S5B4R1"/>
<dbReference type="Gene3D" id="3.30.40.10">
    <property type="entry name" value="Zinc/RING finger domain, C3HC4 (zinc finger)"/>
    <property type="match status" value="1"/>
</dbReference>
<dbReference type="OrthoDB" id="5795902at2759"/>
<keyword evidence="2" id="KW-0863">Zinc-finger</keyword>
<sequence>MLNHEALLFSPTRDGVPSSDDNFYASDLIAAQDALEAEAREAVPYAAECSYDLGYIKQPLYACRTCLNYKAVCVACSVACHAEHDLIELFNRRDFRTDVRNSCDCGTEAMGAGSCCQISGRTDAPRNDRNKYDHNFRGEFCWCGRPYDPHTEENDMIQCIVCEDWCHEPCLMGRQQSRASGGSGAENAPAGGATATDDPEEDDTVLSPDDFDVLVCQRCVRSRDDLRHLLQRYAGIPGSGVVIISEDDKVLGTIDITEGDDAQDLAATFEDKAGQAGQARQGAEERAQAGGEPATSAKRSEGHDSDASDRPAKRARVQEDPAGVSVVSAPAATLSLLTNLGADAASTGGPSNSTCRAPGLAVATDVRPLRRLEASTARMNVYLQEGFMDRWCRCGECLATLIKYPYLLEEEEVYEPPEDPDASKSTFELGMEHLLTRMPRGQALDSITAFSQLSDRLKGFLRPHAEGGTTVTKEDIDRFFEAEREARAQRQL</sequence>
<dbReference type="InterPro" id="IPR013083">
    <property type="entry name" value="Znf_RING/FYVE/PHD"/>
</dbReference>
<evidence type="ECO:0000256" key="5">
    <source>
        <dbReference type="SAM" id="MobiDB-lite"/>
    </source>
</evidence>
<dbReference type="SUPFAM" id="SSF57903">
    <property type="entry name" value="FYVE/PHD zinc finger"/>
    <property type="match status" value="1"/>
</dbReference>
<feature type="region of interest" description="Disordered" evidence="5">
    <location>
        <begin position="177"/>
        <end position="206"/>
    </location>
</feature>
<dbReference type="PANTHER" id="PTHR13513">
    <property type="entry name" value="E3 UBIQUITIN-PROTEIN LIGASE UBR7"/>
    <property type="match status" value="1"/>
</dbReference>
<evidence type="ECO:0000256" key="3">
    <source>
        <dbReference type="ARBA" id="ARBA00022833"/>
    </source>
</evidence>
<dbReference type="CDD" id="cd15542">
    <property type="entry name" value="PHD_UBR7"/>
    <property type="match status" value="1"/>
</dbReference>
<dbReference type="PROSITE" id="PS51157">
    <property type="entry name" value="ZF_UBR"/>
    <property type="match status" value="1"/>
</dbReference>
<dbReference type="SMART" id="SM00396">
    <property type="entry name" value="ZnF_UBR1"/>
    <property type="match status" value="1"/>
</dbReference>
<feature type="compositionally biased region" description="Basic and acidic residues" evidence="5">
    <location>
        <begin position="298"/>
        <end position="319"/>
    </location>
</feature>
<dbReference type="CDD" id="cd19677">
    <property type="entry name" value="UBR-box_UBR7"/>
    <property type="match status" value="1"/>
</dbReference>
<protein>
    <recommendedName>
        <fullName evidence="6">UBR-type domain-containing protein</fullName>
    </recommendedName>
</protein>
<dbReference type="PANTHER" id="PTHR13513:SF9">
    <property type="entry name" value="E3 UBIQUITIN-PROTEIN LIGASE UBR7-RELATED"/>
    <property type="match status" value="1"/>
</dbReference>
<evidence type="ECO:0000256" key="1">
    <source>
        <dbReference type="ARBA" id="ARBA00022723"/>
    </source>
</evidence>
<keyword evidence="1" id="KW-0479">Metal-binding</keyword>
<dbReference type="GO" id="GO:0008270">
    <property type="term" value="F:zinc ion binding"/>
    <property type="evidence" value="ECO:0007669"/>
    <property type="project" value="UniProtKB-KW"/>
</dbReference>
<dbReference type="InterPro" id="IPR011011">
    <property type="entry name" value="Znf_FYVE_PHD"/>
</dbReference>
<keyword evidence="8" id="KW-1185">Reference proteome</keyword>
<dbReference type="InterPro" id="IPR040204">
    <property type="entry name" value="UBR7"/>
</dbReference>
<proteinExistence type="predicted"/>
<dbReference type="InterPro" id="IPR001965">
    <property type="entry name" value="Znf_PHD"/>
</dbReference>
<evidence type="ECO:0000256" key="4">
    <source>
        <dbReference type="PROSITE-ProRule" id="PRU00508"/>
    </source>
</evidence>
<keyword evidence="3" id="KW-0862">Zinc</keyword>
<name>A0A2S5B4R1_9BASI</name>
<dbReference type="InterPro" id="IPR003126">
    <property type="entry name" value="Znf_UBR"/>
</dbReference>
<dbReference type="InterPro" id="IPR047506">
    <property type="entry name" value="UBR7-like_UBR-box"/>
</dbReference>
<reference evidence="7 8" key="1">
    <citation type="journal article" date="2018" name="Front. Microbiol.">
        <title>Prospects for Fungal Bioremediation of Acidic Radioactive Waste Sites: Characterization and Genome Sequence of Rhodotorula taiwanensis MD1149.</title>
        <authorList>
            <person name="Tkavc R."/>
            <person name="Matrosova V.Y."/>
            <person name="Grichenko O.E."/>
            <person name="Gostincar C."/>
            <person name="Volpe R.P."/>
            <person name="Klimenkova P."/>
            <person name="Gaidamakova E.K."/>
            <person name="Zhou C.E."/>
            <person name="Stewart B.J."/>
            <person name="Lyman M.G."/>
            <person name="Malfatti S.A."/>
            <person name="Rubinfeld B."/>
            <person name="Courtot M."/>
            <person name="Singh J."/>
            <person name="Dalgard C.L."/>
            <person name="Hamilton T."/>
            <person name="Frey K.G."/>
            <person name="Gunde-Cimerman N."/>
            <person name="Dugan L."/>
            <person name="Daly M.J."/>
        </authorList>
    </citation>
    <scope>NUCLEOTIDE SEQUENCE [LARGE SCALE GENOMIC DNA]</scope>
    <source>
        <strain evidence="7 8">MD1149</strain>
    </source>
</reference>
<dbReference type="AlphaFoldDB" id="A0A2S5B4R1"/>
<dbReference type="GO" id="GO:0061630">
    <property type="term" value="F:ubiquitin protein ligase activity"/>
    <property type="evidence" value="ECO:0007669"/>
    <property type="project" value="InterPro"/>
</dbReference>
<dbReference type="EMBL" id="PJQD01000072">
    <property type="protein sequence ID" value="POY71773.1"/>
    <property type="molecule type" value="Genomic_DNA"/>
</dbReference>
<organism evidence="7 8">
    <name type="scientific">Rhodotorula taiwanensis</name>
    <dbReference type="NCBI Taxonomy" id="741276"/>
    <lineage>
        <taxon>Eukaryota</taxon>
        <taxon>Fungi</taxon>
        <taxon>Dikarya</taxon>
        <taxon>Basidiomycota</taxon>
        <taxon>Pucciniomycotina</taxon>
        <taxon>Microbotryomycetes</taxon>
        <taxon>Sporidiobolales</taxon>
        <taxon>Sporidiobolaceae</taxon>
        <taxon>Rhodotorula</taxon>
    </lineage>
</organism>
<feature type="compositionally biased region" description="Acidic residues" evidence="5">
    <location>
        <begin position="197"/>
        <end position="206"/>
    </location>
</feature>
<gene>
    <name evidence="7" type="ORF">BMF94_5134</name>
</gene>
<evidence type="ECO:0000313" key="7">
    <source>
        <dbReference type="EMBL" id="POY71773.1"/>
    </source>
</evidence>
<evidence type="ECO:0000259" key="6">
    <source>
        <dbReference type="PROSITE" id="PS51157"/>
    </source>
</evidence>
<evidence type="ECO:0000313" key="8">
    <source>
        <dbReference type="Proteomes" id="UP000237144"/>
    </source>
</evidence>
<feature type="region of interest" description="Disordered" evidence="5">
    <location>
        <begin position="272"/>
        <end position="324"/>
    </location>
</feature>